<evidence type="ECO:0000259" key="15">
    <source>
        <dbReference type="Pfam" id="PF03717"/>
    </source>
</evidence>
<evidence type="ECO:0000313" key="16">
    <source>
        <dbReference type="EMBL" id="QJR34959.1"/>
    </source>
</evidence>
<dbReference type="RefSeq" id="WP_171224387.1">
    <property type="nucleotide sequence ID" value="NZ_CP053085.1"/>
</dbReference>
<keyword evidence="17" id="KW-1185">Reference proteome</keyword>
<dbReference type="KEGG" id="ggr:HKW67_05245"/>
<dbReference type="EC" id="3.4.16.4" evidence="16"/>
<dbReference type="InterPro" id="IPR017790">
    <property type="entry name" value="Penicillin-binding_protein_2"/>
</dbReference>
<dbReference type="InterPro" id="IPR036138">
    <property type="entry name" value="PBP_dimer_sf"/>
</dbReference>
<dbReference type="SUPFAM" id="SSF56601">
    <property type="entry name" value="beta-lactamase/transpeptidase-like"/>
    <property type="match status" value="1"/>
</dbReference>
<dbReference type="Proteomes" id="UP000500938">
    <property type="component" value="Chromosome"/>
</dbReference>
<dbReference type="Pfam" id="PF00905">
    <property type="entry name" value="Transpeptidase"/>
    <property type="match status" value="1"/>
</dbReference>
<sequence length="586" mass="64301">MSYHPNAILRRARLARVLLFASFVALGGAFFRAQVLQNAEYVLQSENNRLREVPLPGARGTIYDRHGEVIAENLPGYSVSILSPTEDSLRSALTTLSKVIQIDSAQQELAVRRFRRARTRPAVIFNDASFQVVSVLEERRVEFPGLIIQSSPKRYYPDGAAMAALIGYTGEIAEDDLSKPKYESYKAGQQVGKTGLELQYEAQLRGKEGRRFVEVDARNRVVRDAGVRPEEQPEAPPALRTNIDLDLQRFAHEYFGDSLRGAVVALDPKTGGVLSLYSAPSYDINKFIGGVSSSFYESLRVDPHRPLVNRALSGTYAPASTWKLATAIIGMELGLVTMETRMQTPCTGGYYYGRVFKCWDKRGHGDVTLAQAIAKSCDVYFYQLGLKIGLTRLLAGGVSLGFRDSTGVDLPNERTPRWPESTAYFDKRYGARGWNRSVVLSLAIGQADNAQTPLSMARFYSAMATDGMAPTPQVVMRDPERKQILNLDKAQLASIQLALADVVSRGTAAGAQIQGLTIAGKTGTAQVNGQLDNAWFVGYAPANDPKIVVAIIIEEGLHGSTAARAATKMMERYLKTRLTMTAIVND</sequence>
<dbReference type="Gene3D" id="3.90.1310.10">
    <property type="entry name" value="Penicillin-binding protein 2a (Domain 2)"/>
    <property type="match status" value="1"/>
</dbReference>
<evidence type="ECO:0000256" key="5">
    <source>
        <dbReference type="ARBA" id="ARBA00022645"/>
    </source>
</evidence>
<dbReference type="AlphaFoldDB" id="A0A6M4IMD9"/>
<dbReference type="InterPro" id="IPR001460">
    <property type="entry name" value="PCN-bd_Tpept"/>
</dbReference>
<accession>A0A6M4IMD9</accession>
<dbReference type="InterPro" id="IPR050515">
    <property type="entry name" value="Beta-lactam/transpept"/>
</dbReference>
<keyword evidence="5 16" id="KW-0121">Carboxypeptidase</keyword>
<keyword evidence="7" id="KW-0812">Transmembrane</keyword>
<protein>
    <submittedName>
        <fullName evidence="16">Penicillin-binding protein 2</fullName>
        <ecNumber evidence="16">3.4.16.4</ecNumber>
    </submittedName>
</protein>
<keyword evidence="10" id="KW-0573">Peptidoglycan synthesis</keyword>
<dbReference type="GO" id="GO:0009252">
    <property type="term" value="P:peptidoglycan biosynthetic process"/>
    <property type="evidence" value="ECO:0007669"/>
    <property type="project" value="UniProtKB-KW"/>
</dbReference>
<evidence type="ECO:0000256" key="8">
    <source>
        <dbReference type="ARBA" id="ARBA00022801"/>
    </source>
</evidence>
<dbReference type="PANTHER" id="PTHR30627:SF2">
    <property type="entry name" value="PEPTIDOGLYCAN D,D-TRANSPEPTIDASE MRDA"/>
    <property type="match status" value="1"/>
</dbReference>
<gene>
    <name evidence="16" type="primary">mrdA</name>
    <name evidence="16" type="ORF">HKW67_05245</name>
</gene>
<keyword evidence="11" id="KW-1133">Transmembrane helix</keyword>
<evidence type="ECO:0000256" key="1">
    <source>
        <dbReference type="ARBA" id="ARBA00004167"/>
    </source>
</evidence>
<evidence type="ECO:0000256" key="13">
    <source>
        <dbReference type="ARBA" id="ARBA00023316"/>
    </source>
</evidence>
<feature type="domain" description="Penicillin-binding protein transpeptidase" evidence="14">
    <location>
        <begin position="261"/>
        <end position="570"/>
    </location>
</feature>
<keyword evidence="9" id="KW-0133">Cell shape</keyword>
<reference evidence="16 17" key="1">
    <citation type="submission" date="2020-05" db="EMBL/GenBank/DDBJ databases">
        <title>Complete genome sequence of Gemmatimonas greenlandica TET16.</title>
        <authorList>
            <person name="Zeng Y."/>
        </authorList>
    </citation>
    <scope>NUCLEOTIDE SEQUENCE [LARGE SCALE GENOMIC DNA]</scope>
    <source>
        <strain evidence="16 17">TET16</strain>
    </source>
</reference>
<keyword evidence="3" id="KW-1003">Cell membrane</keyword>
<proteinExistence type="predicted"/>
<evidence type="ECO:0000256" key="7">
    <source>
        <dbReference type="ARBA" id="ARBA00022692"/>
    </source>
</evidence>
<keyword evidence="12" id="KW-0472">Membrane</keyword>
<evidence type="ECO:0000256" key="4">
    <source>
        <dbReference type="ARBA" id="ARBA00022519"/>
    </source>
</evidence>
<dbReference type="Gene3D" id="3.30.1390.30">
    <property type="entry name" value="Penicillin-binding protein 2a, domain 3"/>
    <property type="match status" value="1"/>
</dbReference>
<dbReference type="GO" id="GO:0005886">
    <property type="term" value="C:plasma membrane"/>
    <property type="evidence" value="ECO:0007669"/>
    <property type="project" value="UniProtKB-SubCell"/>
</dbReference>
<evidence type="ECO:0000256" key="11">
    <source>
        <dbReference type="ARBA" id="ARBA00022989"/>
    </source>
</evidence>
<evidence type="ECO:0000256" key="3">
    <source>
        <dbReference type="ARBA" id="ARBA00022475"/>
    </source>
</evidence>
<dbReference type="GO" id="GO:0071555">
    <property type="term" value="P:cell wall organization"/>
    <property type="evidence" value="ECO:0007669"/>
    <property type="project" value="UniProtKB-KW"/>
</dbReference>
<organism evidence="16 17">
    <name type="scientific">Gemmatimonas groenlandica</name>
    <dbReference type="NCBI Taxonomy" id="2732249"/>
    <lineage>
        <taxon>Bacteria</taxon>
        <taxon>Pseudomonadati</taxon>
        <taxon>Gemmatimonadota</taxon>
        <taxon>Gemmatimonadia</taxon>
        <taxon>Gemmatimonadales</taxon>
        <taxon>Gemmatimonadaceae</taxon>
        <taxon>Gemmatimonas</taxon>
    </lineage>
</organism>
<dbReference type="InterPro" id="IPR012338">
    <property type="entry name" value="Beta-lactam/transpept-like"/>
</dbReference>
<keyword evidence="4" id="KW-0997">Cell inner membrane</keyword>
<evidence type="ECO:0000256" key="9">
    <source>
        <dbReference type="ARBA" id="ARBA00022960"/>
    </source>
</evidence>
<keyword evidence="8 16" id="KW-0378">Hydrolase</keyword>
<dbReference type="PANTHER" id="PTHR30627">
    <property type="entry name" value="PEPTIDOGLYCAN D,D-TRANSPEPTIDASE"/>
    <property type="match status" value="1"/>
</dbReference>
<evidence type="ECO:0000256" key="2">
    <source>
        <dbReference type="ARBA" id="ARBA00004236"/>
    </source>
</evidence>
<dbReference type="GO" id="GO:0006508">
    <property type="term" value="P:proteolysis"/>
    <property type="evidence" value="ECO:0007669"/>
    <property type="project" value="UniProtKB-KW"/>
</dbReference>
<dbReference type="InterPro" id="IPR005311">
    <property type="entry name" value="PBP_dimer"/>
</dbReference>
<keyword evidence="13" id="KW-0961">Cell wall biogenesis/degradation</keyword>
<name>A0A6M4IMD9_9BACT</name>
<evidence type="ECO:0000256" key="6">
    <source>
        <dbReference type="ARBA" id="ARBA00022670"/>
    </source>
</evidence>
<evidence type="ECO:0000313" key="17">
    <source>
        <dbReference type="Proteomes" id="UP000500938"/>
    </source>
</evidence>
<comment type="subcellular location">
    <subcellularLocation>
        <location evidence="2">Cell membrane</location>
    </subcellularLocation>
    <subcellularLocation>
        <location evidence="1">Membrane</location>
        <topology evidence="1">Single-pass membrane protein</topology>
    </subcellularLocation>
</comment>
<dbReference type="NCBIfam" id="TIGR03423">
    <property type="entry name" value="pbp2_mrdA"/>
    <property type="match status" value="1"/>
</dbReference>
<evidence type="ECO:0000256" key="12">
    <source>
        <dbReference type="ARBA" id="ARBA00023136"/>
    </source>
</evidence>
<dbReference type="GO" id="GO:0008360">
    <property type="term" value="P:regulation of cell shape"/>
    <property type="evidence" value="ECO:0007669"/>
    <property type="project" value="UniProtKB-KW"/>
</dbReference>
<feature type="domain" description="Penicillin-binding protein dimerisation" evidence="15">
    <location>
        <begin position="55"/>
        <end position="223"/>
    </location>
</feature>
<dbReference type="EMBL" id="CP053085">
    <property type="protein sequence ID" value="QJR34959.1"/>
    <property type="molecule type" value="Genomic_DNA"/>
</dbReference>
<evidence type="ECO:0000256" key="10">
    <source>
        <dbReference type="ARBA" id="ARBA00022984"/>
    </source>
</evidence>
<dbReference type="Pfam" id="PF03717">
    <property type="entry name" value="PBP_dimer"/>
    <property type="match status" value="1"/>
</dbReference>
<dbReference type="Gene3D" id="3.40.710.10">
    <property type="entry name" value="DD-peptidase/beta-lactamase superfamily"/>
    <property type="match status" value="1"/>
</dbReference>
<keyword evidence="6" id="KW-0645">Protease</keyword>
<dbReference type="GO" id="GO:0008658">
    <property type="term" value="F:penicillin binding"/>
    <property type="evidence" value="ECO:0007669"/>
    <property type="project" value="InterPro"/>
</dbReference>
<dbReference type="SUPFAM" id="SSF56519">
    <property type="entry name" value="Penicillin binding protein dimerisation domain"/>
    <property type="match status" value="1"/>
</dbReference>
<evidence type="ECO:0000259" key="14">
    <source>
        <dbReference type="Pfam" id="PF00905"/>
    </source>
</evidence>
<dbReference type="GO" id="GO:0071972">
    <property type="term" value="F:peptidoglycan L,D-transpeptidase activity"/>
    <property type="evidence" value="ECO:0007669"/>
    <property type="project" value="TreeGrafter"/>
</dbReference>
<dbReference type="GO" id="GO:0009002">
    <property type="term" value="F:serine-type D-Ala-D-Ala carboxypeptidase activity"/>
    <property type="evidence" value="ECO:0007669"/>
    <property type="project" value="UniProtKB-EC"/>
</dbReference>